<comment type="subcellular location">
    <subcellularLocation>
        <location evidence="1">Cell membrane</location>
        <topology evidence="1">Peripheral membrane protein</topology>
    </subcellularLocation>
</comment>
<dbReference type="AlphaFoldDB" id="A0A543GGA9"/>
<dbReference type="GO" id="GO:0005524">
    <property type="term" value="F:ATP binding"/>
    <property type="evidence" value="ECO:0007669"/>
    <property type="project" value="UniProtKB-KW"/>
</dbReference>
<dbReference type="FunFam" id="3.40.50.300:FF:000016">
    <property type="entry name" value="Oligopeptide ABC transporter ATP-binding component"/>
    <property type="match status" value="1"/>
</dbReference>
<evidence type="ECO:0000256" key="5">
    <source>
        <dbReference type="ARBA" id="ARBA00022741"/>
    </source>
</evidence>
<comment type="similarity">
    <text evidence="2">Belongs to the ABC transporter superfamily.</text>
</comment>
<dbReference type="PROSITE" id="PS50893">
    <property type="entry name" value="ABC_TRANSPORTER_2"/>
    <property type="match status" value="1"/>
</dbReference>
<dbReference type="PROSITE" id="PS00211">
    <property type="entry name" value="ABC_TRANSPORTER_1"/>
    <property type="match status" value="1"/>
</dbReference>
<keyword evidence="6 9" id="KW-0067">ATP-binding</keyword>
<dbReference type="InterPro" id="IPR027417">
    <property type="entry name" value="P-loop_NTPase"/>
</dbReference>
<organism evidence="9 10">
    <name type="scientific">Pseudonocardia cypriaca</name>
    <dbReference type="NCBI Taxonomy" id="882449"/>
    <lineage>
        <taxon>Bacteria</taxon>
        <taxon>Bacillati</taxon>
        <taxon>Actinomycetota</taxon>
        <taxon>Actinomycetes</taxon>
        <taxon>Pseudonocardiales</taxon>
        <taxon>Pseudonocardiaceae</taxon>
        <taxon>Pseudonocardia</taxon>
    </lineage>
</organism>
<dbReference type="Pfam" id="PF00005">
    <property type="entry name" value="ABC_tran"/>
    <property type="match status" value="1"/>
</dbReference>
<dbReference type="CDD" id="cd03257">
    <property type="entry name" value="ABC_NikE_OppD_transporters"/>
    <property type="match status" value="1"/>
</dbReference>
<feature type="domain" description="ABC transporter" evidence="8">
    <location>
        <begin position="25"/>
        <end position="274"/>
    </location>
</feature>
<dbReference type="SUPFAM" id="SSF52540">
    <property type="entry name" value="P-loop containing nucleoside triphosphate hydrolases"/>
    <property type="match status" value="1"/>
</dbReference>
<evidence type="ECO:0000256" key="7">
    <source>
        <dbReference type="ARBA" id="ARBA00023136"/>
    </source>
</evidence>
<dbReference type="GO" id="GO:0005886">
    <property type="term" value="C:plasma membrane"/>
    <property type="evidence" value="ECO:0007669"/>
    <property type="project" value="UniProtKB-SubCell"/>
</dbReference>
<keyword evidence="5" id="KW-0547">Nucleotide-binding</keyword>
<proteinExistence type="inferred from homology"/>
<keyword evidence="3" id="KW-0813">Transport</keyword>
<evidence type="ECO:0000313" key="9">
    <source>
        <dbReference type="EMBL" id="TQM45097.1"/>
    </source>
</evidence>
<dbReference type="Proteomes" id="UP000319818">
    <property type="component" value="Unassembled WGS sequence"/>
</dbReference>
<dbReference type="InterPro" id="IPR003439">
    <property type="entry name" value="ABC_transporter-like_ATP-bd"/>
</dbReference>
<dbReference type="RefSeq" id="WP_246121854.1">
    <property type="nucleotide sequence ID" value="NZ_VFPH01000001.1"/>
</dbReference>
<comment type="caution">
    <text evidence="9">The sequence shown here is derived from an EMBL/GenBank/DDBJ whole genome shotgun (WGS) entry which is preliminary data.</text>
</comment>
<evidence type="ECO:0000256" key="1">
    <source>
        <dbReference type="ARBA" id="ARBA00004202"/>
    </source>
</evidence>
<dbReference type="InterPro" id="IPR013563">
    <property type="entry name" value="Oligopep_ABC_C"/>
</dbReference>
<dbReference type="NCBIfam" id="TIGR01727">
    <property type="entry name" value="oligo_HPY"/>
    <property type="match status" value="1"/>
</dbReference>
<evidence type="ECO:0000256" key="2">
    <source>
        <dbReference type="ARBA" id="ARBA00005417"/>
    </source>
</evidence>
<gene>
    <name evidence="9" type="ORF">FB388_2489</name>
</gene>
<dbReference type="GO" id="GO:0015833">
    <property type="term" value="P:peptide transport"/>
    <property type="evidence" value="ECO:0007669"/>
    <property type="project" value="InterPro"/>
</dbReference>
<protein>
    <submittedName>
        <fullName evidence="9">Peptide/nickel transport system ATP-binding protein/oligopeptide transport system ATP-binding protein</fullName>
    </submittedName>
</protein>
<dbReference type="InterPro" id="IPR003593">
    <property type="entry name" value="AAA+_ATPase"/>
</dbReference>
<evidence type="ECO:0000256" key="6">
    <source>
        <dbReference type="ARBA" id="ARBA00022840"/>
    </source>
</evidence>
<dbReference type="GO" id="GO:0016887">
    <property type="term" value="F:ATP hydrolysis activity"/>
    <property type="evidence" value="ECO:0007669"/>
    <property type="project" value="InterPro"/>
</dbReference>
<dbReference type="PANTHER" id="PTHR43297:SF2">
    <property type="entry name" value="DIPEPTIDE TRANSPORT ATP-BINDING PROTEIN DPPD"/>
    <property type="match status" value="1"/>
</dbReference>
<dbReference type="Pfam" id="PF08352">
    <property type="entry name" value="oligo_HPY"/>
    <property type="match status" value="1"/>
</dbReference>
<evidence type="ECO:0000256" key="3">
    <source>
        <dbReference type="ARBA" id="ARBA00022448"/>
    </source>
</evidence>
<dbReference type="EMBL" id="VFPH01000001">
    <property type="protein sequence ID" value="TQM45097.1"/>
    <property type="molecule type" value="Genomic_DNA"/>
</dbReference>
<evidence type="ECO:0000259" key="8">
    <source>
        <dbReference type="PROSITE" id="PS50893"/>
    </source>
</evidence>
<dbReference type="SMART" id="SM00382">
    <property type="entry name" value="AAA"/>
    <property type="match status" value="1"/>
</dbReference>
<dbReference type="Gene3D" id="3.40.50.300">
    <property type="entry name" value="P-loop containing nucleotide triphosphate hydrolases"/>
    <property type="match status" value="1"/>
</dbReference>
<dbReference type="PANTHER" id="PTHR43297">
    <property type="entry name" value="OLIGOPEPTIDE TRANSPORT ATP-BINDING PROTEIN APPD"/>
    <property type="match status" value="1"/>
</dbReference>
<accession>A0A543GGA9</accession>
<keyword evidence="7" id="KW-0472">Membrane</keyword>
<reference evidence="9 10" key="1">
    <citation type="submission" date="2019-06" db="EMBL/GenBank/DDBJ databases">
        <title>Sequencing the genomes of 1000 actinobacteria strains.</title>
        <authorList>
            <person name="Klenk H.-P."/>
        </authorList>
    </citation>
    <scope>NUCLEOTIDE SEQUENCE [LARGE SCALE GENOMIC DNA]</scope>
    <source>
        <strain evidence="9 10">DSM 45511</strain>
    </source>
</reference>
<evidence type="ECO:0000313" key="10">
    <source>
        <dbReference type="Proteomes" id="UP000319818"/>
    </source>
</evidence>
<keyword evidence="4" id="KW-1003">Cell membrane</keyword>
<dbReference type="InterPro" id="IPR017871">
    <property type="entry name" value="ABC_transporter-like_CS"/>
</dbReference>
<keyword evidence="10" id="KW-1185">Reference proteome</keyword>
<dbReference type="InterPro" id="IPR050388">
    <property type="entry name" value="ABC_Ni/Peptide_Import"/>
</dbReference>
<evidence type="ECO:0000256" key="4">
    <source>
        <dbReference type="ARBA" id="ARBA00022475"/>
    </source>
</evidence>
<name>A0A543GGA9_9PSEU</name>
<sequence length="359" mass="38785">MTGPMIAGRVAAEPALEGREPASLLEVTDLRVRFTRAGRAVHAVTGLSYRLAQGRMLAIIGESGSGKSVSSRALMGLLPPTAHVSGSARFDGTELVGLPEREMRRRRGADIAMVFQDPARSLNPTMRIGTQVTEAINAHARLDRRAARERAIELLQLVRLPAPERRFHEYPHQLSGGMRQRVMIAIALAGRPRLLIADEATTALDVTTQAQIMELLVDLQERLGMAVILISHDLALAASYADDVVVMYGGRAVERASADTLFGSVRMPYTRALLGAIPLLERPAHTLLPVVPGQPPDPAALPDGCPFRPRCGSADDACATAPPFDEHEPGHWWACWHVSGLEDPRAAGAQRRPSGPEET</sequence>